<name>A0ABR1Y8L1_9PEZI</name>
<proteinExistence type="predicted"/>
<feature type="region of interest" description="Disordered" evidence="1">
    <location>
        <begin position="40"/>
        <end position="86"/>
    </location>
</feature>
<dbReference type="EMBL" id="JBBWRZ010000015">
    <property type="protein sequence ID" value="KAK8222670.1"/>
    <property type="molecule type" value="Genomic_DNA"/>
</dbReference>
<feature type="compositionally biased region" description="Polar residues" evidence="1">
    <location>
        <begin position="1"/>
        <end position="11"/>
    </location>
</feature>
<keyword evidence="3" id="KW-1185">Reference proteome</keyword>
<reference evidence="2 3" key="1">
    <citation type="submission" date="2024-04" db="EMBL/GenBank/DDBJ databases">
        <title>Phyllosticta paracitricarpa is synonymous to the EU quarantine fungus P. citricarpa based on phylogenomic analyses.</title>
        <authorList>
            <consortium name="Lawrence Berkeley National Laboratory"/>
            <person name="Van Ingen-Buijs V.A."/>
            <person name="Van Westerhoven A.C."/>
            <person name="Haridas S."/>
            <person name="Skiadas P."/>
            <person name="Martin F."/>
            <person name="Groenewald J.Z."/>
            <person name="Crous P.W."/>
            <person name="Seidl M.F."/>
        </authorList>
    </citation>
    <scope>NUCLEOTIDE SEQUENCE [LARGE SCALE GENOMIC DNA]</scope>
    <source>
        <strain evidence="2 3">CBS 123374</strain>
    </source>
</reference>
<gene>
    <name evidence="2" type="ORF">HDK90DRAFT_515727</name>
</gene>
<evidence type="ECO:0000256" key="1">
    <source>
        <dbReference type="SAM" id="MobiDB-lite"/>
    </source>
</evidence>
<organism evidence="2 3">
    <name type="scientific">Phyllosticta capitalensis</name>
    <dbReference type="NCBI Taxonomy" id="121624"/>
    <lineage>
        <taxon>Eukaryota</taxon>
        <taxon>Fungi</taxon>
        <taxon>Dikarya</taxon>
        <taxon>Ascomycota</taxon>
        <taxon>Pezizomycotina</taxon>
        <taxon>Dothideomycetes</taxon>
        <taxon>Dothideomycetes incertae sedis</taxon>
        <taxon>Botryosphaeriales</taxon>
        <taxon>Phyllostictaceae</taxon>
        <taxon>Phyllosticta</taxon>
    </lineage>
</organism>
<accession>A0ABR1Y8L1</accession>
<feature type="region of interest" description="Disordered" evidence="1">
    <location>
        <begin position="1"/>
        <end position="28"/>
    </location>
</feature>
<comment type="caution">
    <text evidence="2">The sequence shown here is derived from an EMBL/GenBank/DDBJ whole genome shotgun (WGS) entry which is preliminary data.</text>
</comment>
<feature type="compositionally biased region" description="Basic and acidic residues" evidence="1">
    <location>
        <begin position="54"/>
        <end position="77"/>
    </location>
</feature>
<evidence type="ECO:0000313" key="3">
    <source>
        <dbReference type="Proteomes" id="UP001492380"/>
    </source>
</evidence>
<protein>
    <submittedName>
        <fullName evidence="2">Uncharacterized protein</fullName>
    </submittedName>
</protein>
<dbReference type="Proteomes" id="UP001492380">
    <property type="component" value="Unassembled WGS sequence"/>
</dbReference>
<evidence type="ECO:0000313" key="2">
    <source>
        <dbReference type="EMBL" id="KAK8222670.1"/>
    </source>
</evidence>
<sequence length="86" mass="9593">MTSPPNNTPTANKHVRDPRAPTLRSIALNSPQTYIHFVYRARHGGRAPPVKPAQGEKRSKDGREEKNHPNELDEHVKTTSALEDSS</sequence>